<evidence type="ECO:0000256" key="3">
    <source>
        <dbReference type="ARBA" id="ARBA00022801"/>
    </source>
</evidence>
<dbReference type="GO" id="GO:0000272">
    <property type="term" value="P:polysaccharide catabolic process"/>
    <property type="evidence" value="ECO:0007669"/>
    <property type="project" value="UniProtKB-KW"/>
</dbReference>
<feature type="chain" id="PRO_5035889871" evidence="6">
    <location>
        <begin position="26"/>
        <end position="969"/>
    </location>
</feature>
<evidence type="ECO:0000313" key="9">
    <source>
        <dbReference type="Proteomes" id="UP000594638"/>
    </source>
</evidence>
<dbReference type="InterPro" id="IPR008979">
    <property type="entry name" value="Galactose-bd-like_sf"/>
</dbReference>
<dbReference type="Gene3D" id="3.20.20.80">
    <property type="entry name" value="Glycosidases"/>
    <property type="match status" value="2"/>
</dbReference>
<feature type="domain" description="GH10" evidence="7">
    <location>
        <begin position="216"/>
        <end position="510"/>
    </location>
</feature>
<evidence type="ECO:0000256" key="4">
    <source>
        <dbReference type="ARBA" id="ARBA00023277"/>
    </source>
</evidence>
<dbReference type="PANTHER" id="PTHR31490">
    <property type="entry name" value="GLYCOSYL HYDROLASE"/>
    <property type="match status" value="1"/>
</dbReference>
<gene>
    <name evidence="8" type="ORF">OLEA9_A023710</name>
</gene>
<dbReference type="Gene3D" id="2.60.120.260">
    <property type="entry name" value="Galactose-binding domain-like"/>
    <property type="match status" value="2"/>
</dbReference>
<evidence type="ECO:0000256" key="2">
    <source>
        <dbReference type="ARBA" id="ARBA00022737"/>
    </source>
</evidence>
<dbReference type="SUPFAM" id="SSF51445">
    <property type="entry name" value="(Trans)glycosidases"/>
    <property type="match status" value="2"/>
</dbReference>
<keyword evidence="3 8" id="KW-0378">Hydrolase</keyword>
<keyword evidence="4" id="KW-0119">Carbohydrate metabolism</keyword>
<proteinExistence type="inferred from homology"/>
<dbReference type="EMBL" id="CACTIH010001861">
    <property type="protein sequence ID" value="CAA2966442.1"/>
    <property type="molecule type" value="Genomic_DNA"/>
</dbReference>
<dbReference type="InterPro" id="IPR017853">
    <property type="entry name" value="GH"/>
</dbReference>
<protein>
    <submittedName>
        <fullName evidence="8">Glycoside hydrolase, family 10</fullName>
    </submittedName>
</protein>
<evidence type="ECO:0000313" key="8">
    <source>
        <dbReference type="EMBL" id="CAA2966442.1"/>
    </source>
</evidence>
<dbReference type="Proteomes" id="UP000594638">
    <property type="component" value="Unassembled WGS sequence"/>
</dbReference>
<comment type="similarity">
    <text evidence="1">Belongs to the glycosyl hydrolase 10 (cellulase F) family.</text>
</comment>
<dbReference type="SMART" id="SM00633">
    <property type="entry name" value="Glyco_10"/>
    <property type="match status" value="1"/>
</dbReference>
<dbReference type="PANTHER" id="PTHR31490:SF2">
    <property type="entry name" value="GLYCOSYL HYDROLASE FAMILY 10 PROTEIN"/>
    <property type="match status" value="1"/>
</dbReference>
<dbReference type="InterPro" id="IPR003305">
    <property type="entry name" value="CenC_carb-bd"/>
</dbReference>
<dbReference type="InterPro" id="IPR001000">
    <property type="entry name" value="GH10_dom"/>
</dbReference>
<dbReference type="Pfam" id="PF02018">
    <property type="entry name" value="CBM_4_9"/>
    <property type="match status" value="1"/>
</dbReference>
<keyword evidence="6" id="KW-0732">Signal</keyword>
<dbReference type="Pfam" id="PF00331">
    <property type="entry name" value="Glyco_hydro_10"/>
    <property type="match status" value="2"/>
</dbReference>
<evidence type="ECO:0000256" key="6">
    <source>
        <dbReference type="SAM" id="SignalP"/>
    </source>
</evidence>
<reference evidence="8 9" key="1">
    <citation type="submission" date="2019-12" db="EMBL/GenBank/DDBJ databases">
        <authorList>
            <person name="Alioto T."/>
            <person name="Alioto T."/>
            <person name="Gomez Garrido J."/>
        </authorList>
    </citation>
    <scope>NUCLEOTIDE SEQUENCE [LARGE SCALE GENOMIC DNA]</scope>
</reference>
<evidence type="ECO:0000256" key="5">
    <source>
        <dbReference type="ARBA" id="ARBA00023326"/>
    </source>
</evidence>
<feature type="signal peptide" evidence="6">
    <location>
        <begin position="1"/>
        <end position="25"/>
    </location>
</feature>
<keyword evidence="5" id="KW-0624">Polysaccharide degradation</keyword>
<dbReference type="SUPFAM" id="SSF49785">
    <property type="entry name" value="Galactose-binding domain-like"/>
    <property type="match status" value="2"/>
</dbReference>
<dbReference type="AlphaFoldDB" id="A0A8S0QFV6"/>
<evidence type="ECO:0000256" key="1">
    <source>
        <dbReference type="ARBA" id="ARBA00007495"/>
    </source>
</evidence>
<keyword evidence="2" id="KW-0677">Repeat</keyword>
<comment type="caution">
    <text evidence="8">The sequence shown here is derived from an EMBL/GenBank/DDBJ whole genome shotgun (WGS) entry which is preliminary data.</text>
</comment>
<keyword evidence="9" id="KW-1185">Reference proteome</keyword>
<sequence length="969" mass="110872">MAKLLTSCLFLFVFLTLLYDYRVYAVTYDHRFNSKCLVKPEEAHYGGGIVVNPELNHGLKGWTTLGNAKVELQESEDGNKYIVVSNRNRTFDCFTQKFNLEKDKLYVFSAWLRVSQGKAHVAAMFKTQTGYEFVGWTMARKGCWSMLKGGIVVNSSSPAYLYFETEDPSINIMADSISLQPFTHEEWKSHQDQNIEKIRKSKVKFQAVDQHGQPLPNATISIKQNKRSFPFGCAINNNILSNTAYQNWFLPRFTHTVFENEMKWYATESSRGKINYNTADAMLKFAKTHNIQVRGHNVFWEDPRYQPNWVGGLSKNDLLNATEQRIISIVKRYIRQLIHWDVMNENLHFSYYESKIGGIASTAFYKKAYKIDRRTTPFLNDYNTIEDSRDGAASPAKYLHKIKQLRREGYKGPLGIGLEGHFQTANLPYIRASLDHLTSAKLPIWITELDVQSGPNQAKYLEQIIREVHAHRGVDGIMIWAAWSPQGCYRMCLTDNNFENLETGNVVDKILSEIGLVSSLNGTTDSNGYFETSLFHGVYEAQINHPTALSESYNIKRFNVALMGRNPKRTTLVKIQYFSAFHTMLLVPALIHTMPFLICTQNQPEEPHYGGGIVINPELNHGLKGWTALGGAKVEHQESRDGNKYIVASHIKGSLHGFSQKFYQENDKPYMFSAWLRVNQGKAHIAAMFKTQTGYATAGWVAAQKGCWSMLKGGIAVNASGPAHFYFEAKIHQFISWQIVFRCSHLRTKSGSPIEIKALRRFKYTVFENEMKWYVNEPARGKETYTDADALLKFAKANSVQVRGHNILWDGVKLLPNWVGGLSTNDLWSFTQNRINSIVKRHAGQMIHWDVMNENLHYRSLNPNWEATRPLFFYQMVNTIDGKATLFLNDYNTIETLMPQRLSIWQKINQIRQEGYNGPLGIGLEGHFNFPNIPYIRATLDQVATAKLPIWITELDVGSGHKHKQVMFH</sequence>
<dbReference type="Gramene" id="OE9A023710T1">
    <property type="protein sequence ID" value="OE9A023710C1"/>
    <property type="gene ID" value="OE9A023710"/>
</dbReference>
<dbReference type="PROSITE" id="PS51760">
    <property type="entry name" value="GH10_2"/>
    <property type="match status" value="2"/>
</dbReference>
<accession>A0A8S0QFV6</accession>
<dbReference type="GO" id="GO:0031176">
    <property type="term" value="F:endo-1,4-beta-xylanase activity"/>
    <property type="evidence" value="ECO:0007669"/>
    <property type="project" value="UniProtKB-ARBA"/>
</dbReference>
<name>A0A8S0QFV6_OLEEU</name>
<organism evidence="8 9">
    <name type="scientific">Olea europaea subsp. europaea</name>
    <dbReference type="NCBI Taxonomy" id="158383"/>
    <lineage>
        <taxon>Eukaryota</taxon>
        <taxon>Viridiplantae</taxon>
        <taxon>Streptophyta</taxon>
        <taxon>Embryophyta</taxon>
        <taxon>Tracheophyta</taxon>
        <taxon>Spermatophyta</taxon>
        <taxon>Magnoliopsida</taxon>
        <taxon>eudicotyledons</taxon>
        <taxon>Gunneridae</taxon>
        <taxon>Pentapetalae</taxon>
        <taxon>asterids</taxon>
        <taxon>lamiids</taxon>
        <taxon>Lamiales</taxon>
        <taxon>Oleaceae</taxon>
        <taxon>Oleeae</taxon>
        <taxon>Olea</taxon>
    </lineage>
</organism>
<dbReference type="OrthoDB" id="3055998at2759"/>
<feature type="domain" description="GH10" evidence="7">
    <location>
        <begin position="748"/>
        <end position="969"/>
    </location>
</feature>
<evidence type="ECO:0000259" key="7">
    <source>
        <dbReference type="PROSITE" id="PS51760"/>
    </source>
</evidence>
<dbReference type="InterPro" id="IPR044846">
    <property type="entry name" value="GH10"/>
</dbReference>